<gene>
    <name evidence="4" type="ORF">TPL01_32200</name>
</gene>
<feature type="domain" description="SH3b" evidence="3">
    <location>
        <begin position="69"/>
        <end position="110"/>
    </location>
</feature>
<evidence type="ECO:0000259" key="3">
    <source>
        <dbReference type="Pfam" id="PF08239"/>
    </source>
</evidence>
<keyword evidence="2" id="KW-0812">Transmembrane</keyword>
<dbReference type="InterPro" id="IPR003646">
    <property type="entry name" value="SH3-like_bac-type"/>
</dbReference>
<dbReference type="Pfam" id="PF08239">
    <property type="entry name" value="SH3_3"/>
    <property type="match status" value="1"/>
</dbReference>
<feature type="transmembrane region" description="Helical" evidence="2">
    <location>
        <begin position="43"/>
        <end position="64"/>
    </location>
</feature>
<reference evidence="4 5" key="1">
    <citation type="submission" date="2019-07" db="EMBL/GenBank/DDBJ databases">
        <title>Whole genome shotgun sequence of Thiobacillus plumbophilus NBRC 107929.</title>
        <authorList>
            <person name="Hosoyama A."/>
            <person name="Uohara A."/>
            <person name="Ohji S."/>
            <person name="Ichikawa N."/>
        </authorList>
    </citation>
    <scope>NUCLEOTIDE SEQUENCE [LARGE SCALE GENOMIC DNA]</scope>
    <source>
        <strain evidence="4 5">NBRC 107929</strain>
    </source>
</reference>
<dbReference type="AlphaFoldDB" id="A0A512LCG2"/>
<dbReference type="EMBL" id="BKAD01000046">
    <property type="protein sequence ID" value="GEP32082.1"/>
    <property type="molecule type" value="Genomic_DNA"/>
</dbReference>
<evidence type="ECO:0000313" key="4">
    <source>
        <dbReference type="EMBL" id="GEP32082.1"/>
    </source>
</evidence>
<dbReference type="Proteomes" id="UP000321337">
    <property type="component" value="Unassembled WGS sequence"/>
</dbReference>
<keyword evidence="2" id="KW-0472">Membrane</keyword>
<keyword evidence="5" id="KW-1185">Reference proteome</keyword>
<evidence type="ECO:0000256" key="1">
    <source>
        <dbReference type="SAM" id="MobiDB-lite"/>
    </source>
</evidence>
<dbReference type="Gene3D" id="2.30.30.40">
    <property type="entry name" value="SH3 Domains"/>
    <property type="match status" value="1"/>
</dbReference>
<comment type="caution">
    <text evidence="4">The sequence shown here is derived from an EMBL/GenBank/DDBJ whole genome shotgun (WGS) entry which is preliminary data.</text>
</comment>
<proteinExistence type="predicted"/>
<keyword evidence="2" id="KW-1133">Transmembrane helix</keyword>
<evidence type="ECO:0000313" key="5">
    <source>
        <dbReference type="Proteomes" id="UP000321337"/>
    </source>
</evidence>
<organism evidence="4 5">
    <name type="scientific">Sulfuriferula plumbiphila</name>
    <dbReference type="NCBI Taxonomy" id="171865"/>
    <lineage>
        <taxon>Bacteria</taxon>
        <taxon>Pseudomonadati</taxon>
        <taxon>Pseudomonadota</taxon>
        <taxon>Betaproteobacteria</taxon>
        <taxon>Nitrosomonadales</taxon>
        <taxon>Sulfuricellaceae</taxon>
        <taxon>Sulfuriferula</taxon>
    </lineage>
</organism>
<name>A0A512LCG2_9PROT</name>
<evidence type="ECO:0000256" key="2">
    <source>
        <dbReference type="SAM" id="Phobius"/>
    </source>
</evidence>
<accession>A0A512LCG2</accession>
<feature type="region of interest" description="Disordered" evidence="1">
    <location>
        <begin position="197"/>
        <end position="216"/>
    </location>
</feature>
<sequence length="216" mass="23273">MSKKLIGQDKYVLQGYHAQVHWYEVRMVYQKEIMKMKIRRAKWLLLVSVLCTSLAAAASGGVLIKDETLYAKPAARSASVGRVVRGTPVTVVARQGGWLEVTSGRTRGWVRMFSVRGSVGGGGNTAAELAGLVQAGQRRPGNIVATAGVRGLNEEDLKTARYSEPGIQDLASYSVSAGAARQFAGKARLSRQNVAYLPNPAGSGDENRNNAWEVPQ</sequence>
<protein>
    <recommendedName>
        <fullName evidence="3">SH3b domain-containing protein</fullName>
    </recommendedName>
</protein>